<evidence type="ECO:0000313" key="1">
    <source>
        <dbReference type="EMBL" id="KAK0557919.1"/>
    </source>
</evidence>
<dbReference type="Gene3D" id="3.60.15.10">
    <property type="entry name" value="Ribonuclease Z/Hydroxyacylglutathione hydrolase-like"/>
    <property type="match status" value="1"/>
</dbReference>
<name>A0AAN6GYG1_9BASI</name>
<dbReference type="PANTHER" id="PTHR36142">
    <property type="entry name" value="METALLO-HYDROLASE/OXIDOREDUCTASE SUPERFAMILY PROTEIN"/>
    <property type="match status" value="1"/>
</dbReference>
<sequence>MTQQAYAQRLNGDTAWLFSLPYEKHGAPTHFNLVVDPWLNEAPQVDMSFAFSIQKRVCKAAASSLKEVDDLLANRESESQEKQQVDAVLLSHPFTDHAHPESLTDPGTRKDIPLLGTTDALSSVRKLPGLPFKDIYSIPVASEKTPPWDDASFHLAPIPASIRIVRLLAKEKFAAIRHGPAWMQLHGAVAIMWLRQGTSWDEHSDYGAILYSPHGITPLSVPSWLLRAEPRVLLHSLDRQVLPSWLAGPVALGFKNAVLMCQPGSFRPNLLLGTHDERKTAGGIVARLIRREPFDDSMQAQLSGTSSSLRVLEVGETIELK</sequence>
<organism evidence="1 2">
    <name type="scientific">Tilletia horrida</name>
    <dbReference type="NCBI Taxonomy" id="155126"/>
    <lineage>
        <taxon>Eukaryota</taxon>
        <taxon>Fungi</taxon>
        <taxon>Dikarya</taxon>
        <taxon>Basidiomycota</taxon>
        <taxon>Ustilaginomycotina</taxon>
        <taxon>Exobasidiomycetes</taxon>
        <taxon>Tilletiales</taxon>
        <taxon>Tilletiaceae</taxon>
        <taxon>Tilletia</taxon>
    </lineage>
</organism>
<dbReference type="PANTHER" id="PTHR36142:SF2">
    <property type="entry name" value="METALLO-HYDROLASE_OXIDOREDUCTASE SUPERFAMILY PROTEIN"/>
    <property type="match status" value="1"/>
</dbReference>
<reference evidence="1" key="1">
    <citation type="journal article" date="2023" name="PhytoFront">
        <title>Draft Genome Resources of Seven Strains of Tilletia horrida, Causal Agent of Kernel Smut of Rice.</title>
        <authorList>
            <person name="Khanal S."/>
            <person name="Antony Babu S."/>
            <person name="Zhou X.G."/>
        </authorList>
    </citation>
    <scope>NUCLEOTIDE SEQUENCE</scope>
    <source>
        <strain evidence="1">TX6</strain>
    </source>
</reference>
<evidence type="ECO:0000313" key="2">
    <source>
        <dbReference type="Proteomes" id="UP001176517"/>
    </source>
</evidence>
<dbReference type="InterPro" id="IPR036866">
    <property type="entry name" value="RibonucZ/Hydroxyglut_hydro"/>
</dbReference>
<dbReference type="AlphaFoldDB" id="A0AAN6GYG1"/>
<dbReference type="Proteomes" id="UP001176517">
    <property type="component" value="Unassembled WGS sequence"/>
</dbReference>
<protein>
    <submittedName>
        <fullName evidence="1">Uncharacterized protein</fullName>
    </submittedName>
</protein>
<proteinExistence type="predicted"/>
<keyword evidence="2" id="KW-1185">Reference proteome</keyword>
<gene>
    <name evidence="1" type="ORF">OC846_000214</name>
</gene>
<accession>A0AAN6GYG1</accession>
<comment type="caution">
    <text evidence="1">The sequence shown here is derived from an EMBL/GenBank/DDBJ whole genome shotgun (WGS) entry which is preliminary data.</text>
</comment>
<dbReference type="EMBL" id="JAPDMZ010000002">
    <property type="protein sequence ID" value="KAK0557919.1"/>
    <property type="molecule type" value="Genomic_DNA"/>
</dbReference>